<keyword evidence="4" id="KW-1185">Reference proteome</keyword>
<organism evidence="3 4">
    <name type="scientific">Gossypium stocksii</name>
    <dbReference type="NCBI Taxonomy" id="47602"/>
    <lineage>
        <taxon>Eukaryota</taxon>
        <taxon>Viridiplantae</taxon>
        <taxon>Streptophyta</taxon>
        <taxon>Embryophyta</taxon>
        <taxon>Tracheophyta</taxon>
        <taxon>Spermatophyta</taxon>
        <taxon>Magnoliopsida</taxon>
        <taxon>eudicotyledons</taxon>
        <taxon>Gunneridae</taxon>
        <taxon>Pentapetalae</taxon>
        <taxon>rosids</taxon>
        <taxon>malvids</taxon>
        <taxon>Malvales</taxon>
        <taxon>Malvaceae</taxon>
        <taxon>Malvoideae</taxon>
        <taxon>Gossypium</taxon>
    </lineage>
</organism>
<evidence type="ECO:0000256" key="1">
    <source>
        <dbReference type="SAM" id="MobiDB-lite"/>
    </source>
</evidence>
<name>A0A9D4AED8_9ROSI</name>
<feature type="chain" id="PRO_5038519429" description="Transmembrane protein" evidence="2">
    <location>
        <begin position="35"/>
        <end position="167"/>
    </location>
</feature>
<keyword evidence="2" id="KW-0732">Signal</keyword>
<dbReference type="EMBL" id="JAIQCV010000004">
    <property type="protein sequence ID" value="KAH1108959.1"/>
    <property type="molecule type" value="Genomic_DNA"/>
</dbReference>
<dbReference type="PANTHER" id="PTHR36245:SF5">
    <property type="entry name" value="GLYCINE-RICH PROTEIN DOT1-LIKE"/>
    <property type="match status" value="1"/>
</dbReference>
<feature type="region of interest" description="Disordered" evidence="1">
    <location>
        <begin position="78"/>
        <end position="99"/>
    </location>
</feature>
<dbReference type="AlphaFoldDB" id="A0A9D4AED8"/>
<evidence type="ECO:0000313" key="4">
    <source>
        <dbReference type="Proteomes" id="UP000828251"/>
    </source>
</evidence>
<dbReference type="Proteomes" id="UP000828251">
    <property type="component" value="Unassembled WGS sequence"/>
</dbReference>
<accession>A0A9D4AED8</accession>
<dbReference type="OrthoDB" id="960610at2759"/>
<protein>
    <recommendedName>
        <fullName evidence="5">Transmembrane protein</fullName>
    </recommendedName>
</protein>
<dbReference type="PANTHER" id="PTHR36245">
    <property type="entry name" value="GLYCINE-RICH PROTEIN DOT1-LIKE"/>
    <property type="match status" value="1"/>
</dbReference>
<feature type="signal peptide" evidence="2">
    <location>
        <begin position="1"/>
        <end position="34"/>
    </location>
</feature>
<sequence length="167" mass="18255">MMETSLKLKPIGFKNLRFLFFLLLISLQIHLLVAVPQDSVVVSGHENNSNREPKMSRKLSFSVNLVGKHETKAVERTAANGGDKGGQHGVTVDAGGQKTKLPNKRGGALIPVYTAGAVNSNRRHRQQTQHHSGSSSDTINRIASSRLVLVIFTSFCFVYTVKVGDML</sequence>
<evidence type="ECO:0008006" key="5">
    <source>
        <dbReference type="Google" id="ProtNLM"/>
    </source>
</evidence>
<evidence type="ECO:0000256" key="2">
    <source>
        <dbReference type="SAM" id="SignalP"/>
    </source>
</evidence>
<proteinExistence type="predicted"/>
<comment type="caution">
    <text evidence="3">The sequence shown here is derived from an EMBL/GenBank/DDBJ whole genome shotgun (WGS) entry which is preliminary data.</text>
</comment>
<gene>
    <name evidence="3" type="ORF">J1N35_012727</name>
</gene>
<reference evidence="3 4" key="1">
    <citation type="journal article" date="2021" name="Plant Biotechnol. J.">
        <title>Multi-omics assisted identification of the key and species-specific regulatory components of drought-tolerant mechanisms in Gossypium stocksii.</title>
        <authorList>
            <person name="Yu D."/>
            <person name="Ke L."/>
            <person name="Zhang D."/>
            <person name="Wu Y."/>
            <person name="Sun Y."/>
            <person name="Mei J."/>
            <person name="Sun J."/>
            <person name="Sun Y."/>
        </authorList>
    </citation>
    <scope>NUCLEOTIDE SEQUENCE [LARGE SCALE GENOMIC DNA]</scope>
    <source>
        <strain evidence="4">cv. E1</strain>
        <tissue evidence="3">Leaf</tissue>
    </source>
</reference>
<evidence type="ECO:0000313" key="3">
    <source>
        <dbReference type="EMBL" id="KAH1108959.1"/>
    </source>
</evidence>